<keyword evidence="2" id="KW-1185">Reference proteome</keyword>
<dbReference type="Proteomes" id="UP000694044">
    <property type="component" value="Unassembled WGS sequence"/>
</dbReference>
<organism evidence="1 2">
    <name type="scientific">Phytophthora pseudosyringae</name>
    <dbReference type="NCBI Taxonomy" id="221518"/>
    <lineage>
        <taxon>Eukaryota</taxon>
        <taxon>Sar</taxon>
        <taxon>Stramenopiles</taxon>
        <taxon>Oomycota</taxon>
        <taxon>Peronosporomycetes</taxon>
        <taxon>Peronosporales</taxon>
        <taxon>Peronosporaceae</taxon>
        <taxon>Phytophthora</taxon>
    </lineage>
</organism>
<dbReference type="PANTHER" id="PTHR13510">
    <property type="entry name" value="FYVE-FINGER-CONTAINING RAB5 EFFECTOR PROTEIN RABENOSYN-5-RELATED"/>
    <property type="match status" value="1"/>
</dbReference>
<evidence type="ECO:0008006" key="3">
    <source>
        <dbReference type="Google" id="ProtNLM"/>
    </source>
</evidence>
<evidence type="ECO:0000313" key="2">
    <source>
        <dbReference type="Proteomes" id="UP000694044"/>
    </source>
</evidence>
<protein>
    <recommendedName>
        <fullName evidence="3">FYVE-type domain-containing protein</fullName>
    </recommendedName>
</protein>
<dbReference type="AlphaFoldDB" id="A0A8T1W4D5"/>
<comment type="caution">
    <text evidence="1">The sequence shown here is derived from an EMBL/GenBank/DDBJ whole genome shotgun (WGS) entry which is preliminary data.</text>
</comment>
<reference evidence="1" key="1">
    <citation type="submission" date="2021-02" db="EMBL/GenBank/DDBJ databases">
        <authorList>
            <person name="Palmer J.M."/>
        </authorList>
    </citation>
    <scope>NUCLEOTIDE SEQUENCE</scope>
    <source>
        <strain evidence="1">SCRP734</strain>
    </source>
</reference>
<dbReference type="OrthoDB" id="102143at2759"/>
<dbReference type="PANTHER" id="PTHR13510:SF44">
    <property type="entry name" value="RABENOSYN-5"/>
    <property type="match status" value="1"/>
</dbReference>
<evidence type="ECO:0000313" key="1">
    <source>
        <dbReference type="EMBL" id="KAG7387478.1"/>
    </source>
</evidence>
<proteinExistence type="predicted"/>
<name>A0A8T1W4D5_9STRA</name>
<sequence>MVKGRFTANPFEGLALTVPDVNNLLDIVNTIVHSSLERYENFWTVEKAKVNTDKWKLIKSKENTHVFLEQQPQRQATHSQSTDPIVDLPSLLSVGTTAGTLDDVMLGVVNPTLESTRVKASYVNDLSAAAVLSTVMMPSEEEPFRSVVVKWMELDVPFQSTGLVQNRDYVYVEATGVTETFDGDRVGFHVLHSVNFPQTGSLPNRVRANMSLCSFFRQLRPNLVSVYVTGIVDPVGNDRVRRLVVSNMASTFLSTLKYAHCGQMKKLAAALDTAYSKSKVVGAPDPERVCVTCTKPVARRVGDFKKCGDTCRLCFALVCSTCKLQKKISFVGPDLRLAQRKVIFCAVCLNGTLKEDACRAARKRIRSDVRASKASRNMSVYSDLSTVSSDEAPAEEPPRVSYGFVIF</sequence>
<dbReference type="EMBL" id="JAGDFM010000078">
    <property type="protein sequence ID" value="KAG7387478.1"/>
    <property type="molecule type" value="Genomic_DNA"/>
</dbReference>
<gene>
    <name evidence="1" type="ORF">PHYPSEUDO_014126</name>
</gene>
<dbReference type="InterPro" id="IPR052727">
    <property type="entry name" value="Rab4/Rab5_effector"/>
</dbReference>
<accession>A0A8T1W4D5</accession>